<accession>A0A370Q2F7</accession>
<keyword evidence="2" id="KW-0472">Membrane</keyword>
<name>A0A370Q2F7_9FLAO</name>
<dbReference type="Proteomes" id="UP000255317">
    <property type="component" value="Unassembled WGS sequence"/>
</dbReference>
<dbReference type="EMBL" id="QRAO01000019">
    <property type="protein sequence ID" value="RDK82541.1"/>
    <property type="molecule type" value="Genomic_DNA"/>
</dbReference>
<organism evidence="3 4">
    <name type="scientific">Marinirhabdus gelatinilytica</name>
    <dbReference type="NCBI Taxonomy" id="1703343"/>
    <lineage>
        <taxon>Bacteria</taxon>
        <taxon>Pseudomonadati</taxon>
        <taxon>Bacteroidota</taxon>
        <taxon>Flavobacteriia</taxon>
        <taxon>Flavobacteriales</taxon>
        <taxon>Flavobacteriaceae</taxon>
    </lineage>
</organism>
<keyword evidence="2" id="KW-1133">Transmembrane helix</keyword>
<evidence type="ECO:0000313" key="4">
    <source>
        <dbReference type="Proteomes" id="UP000255317"/>
    </source>
</evidence>
<gene>
    <name evidence="3" type="ORF">C8D94_1194</name>
</gene>
<protein>
    <submittedName>
        <fullName evidence="3">Uncharacterized protein</fullName>
    </submittedName>
</protein>
<keyword evidence="1" id="KW-0175">Coiled coil</keyword>
<keyword evidence="2" id="KW-0812">Transmembrane</keyword>
<dbReference type="AlphaFoldDB" id="A0A370Q2F7"/>
<evidence type="ECO:0000256" key="2">
    <source>
        <dbReference type="SAM" id="Phobius"/>
    </source>
</evidence>
<comment type="caution">
    <text evidence="3">The sequence shown here is derived from an EMBL/GenBank/DDBJ whole genome shotgun (WGS) entry which is preliminary data.</text>
</comment>
<feature type="transmembrane region" description="Helical" evidence="2">
    <location>
        <begin position="21"/>
        <end position="42"/>
    </location>
</feature>
<dbReference type="RefSeq" id="WP_115124810.1">
    <property type="nucleotide sequence ID" value="NZ_QRAO01000019.1"/>
</dbReference>
<sequence length="243" mass="28550">MIKFFRKIRQRLLSDNKFSKYLIYAVGEIILVVIGILIALQVNNLNEVRKSNLELNKINQNLIQEFESNQKALNIALGGLKWTKRGGLKILSMMGKSESELNRTNIDSLIETSLFWPTWKPTNFVLNELKSTGKLSLIKNNKIKELLFEYERQSENVNEWNRRMEKSSQDIVDYIKNYGSLRNVNHNRISIKKSDLDFNNISFFNDLKFENQVDEKVLYSQFLENVYAETDKLISEILEETRK</sequence>
<reference evidence="3 4" key="1">
    <citation type="submission" date="2018-07" db="EMBL/GenBank/DDBJ databases">
        <title>Genomic Encyclopedia of Type Strains, Phase IV (KMG-IV): sequencing the most valuable type-strain genomes for metagenomic binning, comparative biology and taxonomic classification.</title>
        <authorList>
            <person name="Goeker M."/>
        </authorList>
    </citation>
    <scope>NUCLEOTIDE SEQUENCE [LARGE SCALE GENOMIC DNA]</scope>
    <source>
        <strain evidence="3 4">DSM 101478</strain>
    </source>
</reference>
<keyword evidence="4" id="KW-1185">Reference proteome</keyword>
<feature type="coiled-coil region" evidence="1">
    <location>
        <begin position="143"/>
        <end position="170"/>
    </location>
</feature>
<evidence type="ECO:0000313" key="3">
    <source>
        <dbReference type="EMBL" id="RDK82541.1"/>
    </source>
</evidence>
<proteinExistence type="predicted"/>
<dbReference type="OrthoDB" id="821805at2"/>
<evidence type="ECO:0000256" key="1">
    <source>
        <dbReference type="SAM" id="Coils"/>
    </source>
</evidence>